<keyword evidence="5 10" id="KW-0812">Transmembrane</keyword>
<dbReference type="SUPFAM" id="SSF55729">
    <property type="entry name" value="Acyl-CoA N-acyltransferases (Nat)"/>
    <property type="match status" value="1"/>
</dbReference>
<dbReference type="EC" id="4.1.2.13" evidence="4"/>
<organism evidence="12 13">
    <name type="scientific">Symbiodinium necroappetens</name>
    <dbReference type="NCBI Taxonomy" id="1628268"/>
    <lineage>
        <taxon>Eukaryota</taxon>
        <taxon>Sar</taxon>
        <taxon>Alveolata</taxon>
        <taxon>Dinophyceae</taxon>
        <taxon>Suessiales</taxon>
        <taxon>Symbiodiniaceae</taxon>
        <taxon>Symbiodinium</taxon>
    </lineage>
</organism>
<feature type="transmembrane region" description="Helical" evidence="10">
    <location>
        <begin position="389"/>
        <end position="406"/>
    </location>
</feature>
<keyword evidence="8" id="KW-0324">Glycolysis</keyword>
<evidence type="ECO:0000259" key="11">
    <source>
        <dbReference type="PROSITE" id="PS51186"/>
    </source>
</evidence>
<dbReference type="SUPFAM" id="SSF51569">
    <property type="entry name" value="Aldolase"/>
    <property type="match status" value="1"/>
</dbReference>
<dbReference type="PROSITE" id="PS51186">
    <property type="entry name" value="GNAT"/>
    <property type="match status" value="1"/>
</dbReference>
<evidence type="ECO:0000256" key="4">
    <source>
        <dbReference type="ARBA" id="ARBA00013068"/>
    </source>
</evidence>
<evidence type="ECO:0000256" key="7">
    <source>
        <dbReference type="ARBA" id="ARBA00023136"/>
    </source>
</evidence>
<evidence type="ECO:0000256" key="10">
    <source>
        <dbReference type="SAM" id="Phobius"/>
    </source>
</evidence>
<dbReference type="Gene3D" id="3.20.20.70">
    <property type="entry name" value="Aldolase class I"/>
    <property type="match status" value="1"/>
</dbReference>
<comment type="similarity">
    <text evidence="3">Belongs to the class I fructose-bisphosphate aldolase family.</text>
</comment>
<dbReference type="PANTHER" id="PTHR11627">
    <property type="entry name" value="FRUCTOSE-BISPHOSPHATE ALDOLASE"/>
    <property type="match status" value="1"/>
</dbReference>
<dbReference type="GO" id="GO:0016747">
    <property type="term" value="F:acyltransferase activity, transferring groups other than amino-acyl groups"/>
    <property type="evidence" value="ECO:0007669"/>
    <property type="project" value="InterPro"/>
</dbReference>
<reference evidence="12" key="1">
    <citation type="submission" date="2021-02" db="EMBL/GenBank/DDBJ databases">
        <authorList>
            <person name="Dougan E. K."/>
            <person name="Rhodes N."/>
            <person name="Thang M."/>
            <person name="Chan C."/>
        </authorList>
    </citation>
    <scope>NUCLEOTIDE SEQUENCE</scope>
</reference>
<protein>
    <recommendedName>
        <fullName evidence="4">fructose-bisphosphate aldolase</fullName>
        <ecNumber evidence="4">4.1.2.13</ecNumber>
    </recommendedName>
</protein>
<dbReference type="CDD" id="cd04301">
    <property type="entry name" value="NAT_SF"/>
    <property type="match status" value="1"/>
</dbReference>
<dbReference type="NCBIfam" id="NF033379">
    <property type="entry name" value="FrucBisAld_I"/>
    <property type="match status" value="1"/>
</dbReference>
<evidence type="ECO:0000256" key="6">
    <source>
        <dbReference type="ARBA" id="ARBA00022989"/>
    </source>
</evidence>
<dbReference type="OrthoDB" id="36455at2759"/>
<feature type="transmembrane region" description="Helical" evidence="10">
    <location>
        <begin position="329"/>
        <end position="350"/>
    </location>
</feature>
<evidence type="ECO:0000313" key="12">
    <source>
        <dbReference type="EMBL" id="CAE7148566.1"/>
    </source>
</evidence>
<feature type="transmembrane region" description="Helical" evidence="10">
    <location>
        <begin position="426"/>
        <end position="451"/>
    </location>
</feature>
<dbReference type="Pfam" id="PF02535">
    <property type="entry name" value="Zip"/>
    <property type="match status" value="1"/>
</dbReference>
<evidence type="ECO:0000256" key="3">
    <source>
        <dbReference type="ARBA" id="ARBA00010387"/>
    </source>
</evidence>
<sequence length="746" mass="81075">MVQSGKGILAADESLPTIARRFAGIGLESSEQTRRDYRALLAETDDLERHVSGVILFEETLDHKVSDGQTIPHALQARGIVPGVKVDKGTIPVSPSSVHKLTQGLDGLAERLSGYREQGARFAKWRNVYRVGASDADYKVTVNMGAEILARYAALCHQQDLVPIVEPEVLMDGAHEIEHCAAVTLEVQHAVFQALYRHNVDLRYIVLKPNMILPGEGVGKASPDRVAEATLQVLMQTVPAAVPSINFLSGGQTDLEATANLQAINQAARSFTAPWLLSFSYGRALQAPVLKAWQGRPENVAVAKAELLHRAAMNGGAVAVDKRVSELEWIVLGGVLMSGIAMVGSVTLVLKPATLDRLLLPLVAFAAGSLIGGAFFHMLPAALEAGSDGLAIGILVVAGFSAFFILEQFLHWRHCHRTQSDRRQPLTYLILIGDGLHNFLGGLAIAGTFLIDVRLGITTWLAAAAHEIPQELGDFGVLIHGGWSKSSALLFNVLSGSTFLLGGLVTYALSTQVDISWLIPFAAGNFIYIGASDLVPEVNKHGEVMDKDMNNDTTVYPLAGFPALHLAVDGDRIDIRPMLPSDGAALQQFFQRISEQDRYYLRDDIADPEVVANWAENLNYNRVIPLLALHDERIVGEGTLHRRHAAARRHVGEVRITIDPQYRDKAIGRGLLHKLVEVAKERDLESVLFEIAADAEEPARQAAAVIGFVPVAQIPDQFRDADGTAHDSLIMCLNVRQEFPPPPSIF</sequence>
<gene>
    <name evidence="12" type="primary">FBA3</name>
    <name evidence="12" type="ORF">SNEC2469_LOCUS1</name>
</gene>
<dbReference type="AlphaFoldDB" id="A0A812IR22"/>
<dbReference type="Gene3D" id="3.40.630.30">
    <property type="match status" value="1"/>
</dbReference>
<dbReference type="InterPro" id="IPR000741">
    <property type="entry name" value="FBA_I"/>
</dbReference>
<evidence type="ECO:0000256" key="8">
    <source>
        <dbReference type="ARBA" id="ARBA00023152"/>
    </source>
</evidence>
<dbReference type="InterPro" id="IPR016181">
    <property type="entry name" value="Acyl_CoA_acyltransferase"/>
</dbReference>
<comment type="subcellular location">
    <subcellularLocation>
        <location evidence="1">Membrane</location>
        <topology evidence="1">Multi-pass membrane protein</topology>
    </subcellularLocation>
</comment>
<proteinExistence type="inferred from homology"/>
<evidence type="ECO:0000256" key="9">
    <source>
        <dbReference type="ARBA" id="ARBA00023239"/>
    </source>
</evidence>
<comment type="caution">
    <text evidence="12">The sequence shown here is derived from an EMBL/GenBank/DDBJ whole genome shotgun (WGS) entry which is preliminary data.</text>
</comment>
<accession>A0A812IR22</accession>
<dbReference type="Pfam" id="PF00583">
    <property type="entry name" value="Acetyltransf_1"/>
    <property type="match status" value="1"/>
</dbReference>
<dbReference type="Proteomes" id="UP000601435">
    <property type="component" value="Unassembled WGS sequence"/>
</dbReference>
<comment type="pathway">
    <text evidence="2">Carbohydrate degradation; glycolysis; D-glyceraldehyde 3-phosphate and glycerone phosphate from D-glucose: step 4/4.</text>
</comment>
<keyword evidence="6 10" id="KW-1133">Transmembrane helix</keyword>
<evidence type="ECO:0000313" key="13">
    <source>
        <dbReference type="Proteomes" id="UP000601435"/>
    </source>
</evidence>
<evidence type="ECO:0000256" key="1">
    <source>
        <dbReference type="ARBA" id="ARBA00004141"/>
    </source>
</evidence>
<name>A0A812IR22_9DINO</name>
<keyword evidence="13" id="KW-1185">Reference proteome</keyword>
<dbReference type="InterPro" id="IPR003689">
    <property type="entry name" value="ZIP"/>
</dbReference>
<feature type="domain" description="N-acetyltransferase" evidence="11">
    <location>
        <begin position="573"/>
        <end position="736"/>
    </location>
</feature>
<dbReference type="UniPathway" id="UPA00109">
    <property type="reaction ID" value="UER00183"/>
</dbReference>
<dbReference type="GO" id="GO:0046873">
    <property type="term" value="F:metal ion transmembrane transporter activity"/>
    <property type="evidence" value="ECO:0007669"/>
    <property type="project" value="InterPro"/>
</dbReference>
<dbReference type="EMBL" id="CAJNJA010000001">
    <property type="protein sequence ID" value="CAE7148566.1"/>
    <property type="molecule type" value="Genomic_DNA"/>
</dbReference>
<dbReference type="Pfam" id="PF00274">
    <property type="entry name" value="Glycolytic"/>
    <property type="match status" value="1"/>
</dbReference>
<evidence type="ECO:0000256" key="2">
    <source>
        <dbReference type="ARBA" id="ARBA00004714"/>
    </source>
</evidence>
<dbReference type="InterPro" id="IPR013785">
    <property type="entry name" value="Aldolase_TIM"/>
</dbReference>
<dbReference type="InterPro" id="IPR000182">
    <property type="entry name" value="GNAT_dom"/>
</dbReference>
<dbReference type="GO" id="GO:0016020">
    <property type="term" value="C:membrane"/>
    <property type="evidence" value="ECO:0007669"/>
    <property type="project" value="UniProtKB-SubCell"/>
</dbReference>
<feature type="transmembrane region" description="Helical" evidence="10">
    <location>
        <begin position="362"/>
        <end position="383"/>
    </location>
</feature>
<keyword evidence="9" id="KW-0456">Lyase</keyword>
<keyword evidence="7 10" id="KW-0472">Membrane</keyword>
<dbReference type="GO" id="GO:0004332">
    <property type="term" value="F:fructose-bisphosphate aldolase activity"/>
    <property type="evidence" value="ECO:0007669"/>
    <property type="project" value="UniProtKB-EC"/>
</dbReference>
<evidence type="ECO:0000256" key="5">
    <source>
        <dbReference type="ARBA" id="ARBA00022692"/>
    </source>
</evidence>
<dbReference type="GO" id="GO:0006096">
    <property type="term" value="P:glycolytic process"/>
    <property type="evidence" value="ECO:0007669"/>
    <property type="project" value="UniProtKB-UniPathway"/>
</dbReference>